<dbReference type="InterPro" id="IPR051165">
    <property type="entry name" value="Multifunctional_ANK_Repeat"/>
</dbReference>
<name>A0A285ZPY7_9SPHI</name>
<organism evidence="4 5">
    <name type="scientific">Pedobacter xixiisoli</name>
    <dbReference type="NCBI Taxonomy" id="1476464"/>
    <lineage>
        <taxon>Bacteria</taxon>
        <taxon>Pseudomonadati</taxon>
        <taxon>Bacteroidota</taxon>
        <taxon>Sphingobacteriia</taxon>
        <taxon>Sphingobacteriales</taxon>
        <taxon>Sphingobacteriaceae</taxon>
        <taxon>Pedobacter</taxon>
    </lineage>
</organism>
<dbReference type="PROSITE" id="PS50297">
    <property type="entry name" value="ANK_REP_REGION"/>
    <property type="match status" value="1"/>
</dbReference>
<evidence type="ECO:0000313" key="5">
    <source>
        <dbReference type="Proteomes" id="UP000219281"/>
    </source>
</evidence>
<evidence type="ECO:0000256" key="1">
    <source>
        <dbReference type="ARBA" id="ARBA00022737"/>
    </source>
</evidence>
<proteinExistence type="predicted"/>
<keyword evidence="1" id="KW-0677">Repeat</keyword>
<dbReference type="Gene3D" id="1.25.40.20">
    <property type="entry name" value="Ankyrin repeat-containing domain"/>
    <property type="match status" value="3"/>
</dbReference>
<dbReference type="PANTHER" id="PTHR24123:SF33">
    <property type="entry name" value="PROTEIN HOS4"/>
    <property type="match status" value="1"/>
</dbReference>
<dbReference type="InterPro" id="IPR002110">
    <property type="entry name" value="Ankyrin_rpt"/>
</dbReference>
<dbReference type="AlphaFoldDB" id="A0A285ZPY7"/>
<keyword evidence="2 3" id="KW-0040">ANK repeat</keyword>
<dbReference type="Proteomes" id="UP000219281">
    <property type="component" value="Unassembled WGS sequence"/>
</dbReference>
<feature type="repeat" description="ANK" evidence="3">
    <location>
        <begin position="112"/>
        <end position="144"/>
    </location>
</feature>
<dbReference type="InterPro" id="IPR036770">
    <property type="entry name" value="Ankyrin_rpt-contain_sf"/>
</dbReference>
<dbReference type="PROSITE" id="PS50088">
    <property type="entry name" value="ANK_REPEAT"/>
    <property type="match status" value="2"/>
</dbReference>
<reference evidence="5" key="1">
    <citation type="submission" date="2017-09" db="EMBL/GenBank/DDBJ databases">
        <authorList>
            <person name="Varghese N."/>
            <person name="Submissions S."/>
        </authorList>
    </citation>
    <scope>NUCLEOTIDE SEQUENCE [LARGE SCALE GENOMIC DNA]</scope>
    <source>
        <strain evidence="5">CGMCC 1.12803</strain>
    </source>
</reference>
<gene>
    <name evidence="4" type="ORF">SAMN06297358_0305</name>
</gene>
<evidence type="ECO:0000256" key="3">
    <source>
        <dbReference type="PROSITE-ProRule" id="PRU00023"/>
    </source>
</evidence>
<dbReference type="Pfam" id="PF12796">
    <property type="entry name" value="Ank_2"/>
    <property type="match status" value="2"/>
</dbReference>
<sequence length="527" mass="59756">MNLYHIEQAYLQGKQPAEIKEMYISEITEATEEEQIQVWEQVCGFANLEMLDYLIEQGWRTAGVENRNGDTLLHFLATPLRTYDYFIGEKQVYECTKKLLETKVSPLRKNSDGETALMRGARVGYTEMLEAYQEIGAKMDFTDRRGNTLLHILVEYSNSAVSNYENDLERLMVHQNDPNFDESNQRQAQERSVLEWKHNVSKARFNQFITFAIVAKEFGIDPFQKNNEGRTAVELAIARKSKSIAAILKGVDFSEQETVPLYFNAGGMDVHQACANKDVEALTALIELGENVNEAYDKENDKHNGMTPLAIAMMEHSFEITDLLLKNGADATLRDSKSWHPFRYLYTPHSSVNTNFERFKEKTFQQILKAYLAAGFDINSLLDDDENTLLTISAKYADSLTLYNGDTISTVLVQEAIYSDADVNQTNRDGISALMYLCLADSQRGEKNLITILEQGASTELRDKNGKTVLMYAINNSDKSVAKTYCELLGEFGNLLIDAKDNDEKSALDYAGERDNETLVAWLLEKM</sequence>
<dbReference type="PANTHER" id="PTHR24123">
    <property type="entry name" value="ANKYRIN REPEAT-CONTAINING"/>
    <property type="match status" value="1"/>
</dbReference>
<evidence type="ECO:0000256" key="2">
    <source>
        <dbReference type="ARBA" id="ARBA00023043"/>
    </source>
</evidence>
<dbReference type="RefSeq" id="WP_097127882.1">
    <property type="nucleotide sequence ID" value="NZ_OCMT01000001.1"/>
</dbReference>
<protein>
    <submittedName>
        <fullName evidence="4">Ankyrin repeat</fullName>
    </submittedName>
</protein>
<accession>A0A285ZPY7</accession>
<dbReference type="SUPFAM" id="SSF48403">
    <property type="entry name" value="Ankyrin repeat"/>
    <property type="match status" value="2"/>
</dbReference>
<feature type="repeat" description="ANK" evidence="3">
    <location>
        <begin position="304"/>
        <end position="336"/>
    </location>
</feature>
<dbReference type="OrthoDB" id="9812708at2"/>
<evidence type="ECO:0000313" key="4">
    <source>
        <dbReference type="EMBL" id="SOD11731.1"/>
    </source>
</evidence>
<keyword evidence="5" id="KW-1185">Reference proteome</keyword>
<dbReference type="EMBL" id="OCMT01000001">
    <property type="protein sequence ID" value="SOD11731.1"/>
    <property type="molecule type" value="Genomic_DNA"/>
</dbReference>
<dbReference type="SMART" id="SM00248">
    <property type="entry name" value="ANK"/>
    <property type="match status" value="7"/>
</dbReference>